<evidence type="ECO:0000313" key="1">
    <source>
        <dbReference type="EMBL" id="MFD1236114.1"/>
    </source>
</evidence>
<gene>
    <name evidence="1" type="ORF">ACFQ34_22715</name>
</gene>
<dbReference type="Proteomes" id="UP001597182">
    <property type="component" value="Unassembled WGS sequence"/>
</dbReference>
<proteinExistence type="predicted"/>
<dbReference type="RefSeq" id="WP_339122223.1">
    <property type="nucleotide sequence ID" value="NZ_BAABKS010000039.1"/>
</dbReference>
<evidence type="ECO:0000313" key="2">
    <source>
        <dbReference type="Proteomes" id="UP001597182"/>
    </source>
</evidence>
<protein>
    <submittedName>
        <fullName evidence="1">Uncharacterized protein</fullName>
    </submittedName>
</protein>
<dbReference type="EMBL" id="JBHTMB010000205">
    <property type="protein sequence ID" value="MFD1236114.1"/>
    <property type="molecule type" value="Genomic_DNA"/>
</dbReference>
<keyword evidence="2" id="KW-1185">Reference proteome</keyword>
<name>A0ABW3VP97_9PSEU</name>
<comment type="caution">
    <text evidence="1">The sequence shown here is derived from an EMBL/GenBank/DDBJ whole genome shotgun (WGS) entry which is preliminary data.</text>
</comment>
<sequence length="292" mass="30979">MPHAEPETDPGNDPAELHDLVGRLGTGGLPAELLARLAVERDDTRDPFLADYLDGVLAASDTHLGLPLLERVRTAAALSAERLATLLVADVVAHERAAEGGDPALRRRRVRHALRFVAVATGTRLADVDLPAFPDGPAAPWFARTVHPVTAGHDGYALVRVLQAREMLFTVLADDVRAATLAVGDGRPAEAAELVAHATTTFGRATMLSRVVAIPLAGDVRSARYERFAAACGPLGTRLREARPDTLAGAVAAEPDSDLVPALDRLDAARRRWAGRLAADAARDPLRLDRAA</sequence>
<reference evidence="2" key="1">
    <citation type="journal article" date="2019" name="Int. J. Syst. Evol. Microbiol.">
        <title>The Global Catalogue of Microorganisms (GCM) 10K type strain sequencing project: providing services to taxonomists for standard genome sequencing and annotation.</title>
        <authorList>
            <consortium name="The Broad Institute Genomics Platform"/>
            <consortium name="The Broad Institute Genome Sequencing Center for Infectious Disease"/>
            <person name="Wu L."/>
            <person name="Ma J."/>
        </authorList>
    </citation>
    <scope>NUCLEOTIDE SEQUENCE [LARGE SCALE GENOMIC DNA]</scope>
    <source>
        <strain evidence="2">CCUG 49018</strain>
    </source>
</reference>
<accession>A0ABW3VP97</accession>
<organism evidence="1 2">
    <name type="scientific">Pseudonocardia benzenivorans</name>
    <dbReference type="NCBI Taxonomy" id="228005"/>
    <lineage>
        <taxon>Bacteria</taxon>
        <taxon>Bacillati</taxon>
        <taxon>Actinomycetota</taxon>
        <taxon>Actinomycetes</taxon>
        <taxon>Pseudonocardiales</taxon>
        <taxon>Pseudonocardiaceae</taxon>
        <taxon>Pseudonocardia</taxon>
    </lineage>
</organism>